<dbReference type="STRING" id="23.BEL05_12210"/>
<organism evidence="2 3">
    <name type="scientific">Shewanella colwelliana</name>
    <name type="common">Alteromonas colwelliana</name>
    <dbReference type="NCBI Taxonomy" id="23"/>
    <lineage>
        <taxon>Bacteria</taxon>
        <taxon>Pseudomonadati</taxon>
        <taxon>Pseudomonadota</taxon>
        <taxon>Gammaproteobacteria</taxon>
        <taxon>Alteromonadales</taxon>
        <taxon>Shewanellaceae</taxon>
        <taxon>Shewanella</taxon>
    </lineage>
</organism>
<sequence>MDMVNEMIAQMSSYWSTPKVAIHRGAEIPFKLRCSFFDGVEEYRLSGITANLPLEAKEFYLATDGATLFKDDKYGQWGLKIYCLDEIADATNRYQSERISDALEGDLIIGEFVGDSDYLLLRCNLKSADFGSVVIVSAIDSRIDWDVVAADLGIFLRKFNSFQGDKYWEIT</sequence>
<dbReference type="AlphaFoldDB" id="A0A1E5IYL0"/>
<accession>A0A1E5IYL0</accession>
<reference evidence="2 3" key="1">
    <citation type="submission" date="2016-07" db="EMBL/GenBank/DDBJ databases">
        <title>Whole-genome of two Shewanella species isolated from a digestive organ of sea cucumber Apostichopus japonicus Selenka 1867.</title>
        <authorList>
            <person name="Hong H.-H."/>
            <person name="Choi H."/>
            <person name="Cheon S."/>
            <person name="Oh J.-S."/>
            <person name="Lee H.-G."/>
            <person name="Park C."/>
        </authorList>
    </citation>
    <scope>NUCLEOTIDE SEQUENCE [LARGE SCALE GENOMIC DNA]</scope>
    <source>
        <strain evidence="2 3">CSB03KR</strain>
    </source>
</reference>
<feature type="domain" description="Knr4/Smi1-like" evidence="1">
    <location>
        <begin position="51"/>
        <end position="157"/>
    </location>
</feature>
<gene>
    <name evidence="2" type="ORF">BEL05_12210</name>
</gene>
<dbReference type="InterPro" id="IPR037883">
    <property type="entry name" value="Knr4/Smi1-like_sf"/>
</dbReference>
<dbReference type="EMBL" id="MCBT01000013">
    <property type="protein sequence ID" value="OEG74933.1"/>
    <property type="molecule type" value="Genomic_DNA"/>
</dbReference>
<name>A0A1E5IYL0_SHECO</name>
<evidence type="ECO:0000313" key="2">
    <source>
        <dbReference type="EMBL" id="OEG74933.1"/>
    </source>
</evidence>
<comment type="caution">
    <text evidence="2">The sequence shown here is derived from an EMBL/GenBank/DDBJ whole genome shotgun (WGS) entry which is preliminary data.</text>
</comment>
<evidence type="ECO:0000259" key="1">
    <source>
        <dbReference type="Pfam" id="PF09346"/>
    </source>
</evidence>
<evidence type="ECO:0000313" key="3">
    <source>
        <dbReference type="Proteomes" id="UP000095230"/>
    </source>
</evidence>
<dbReference type="Proteomes" id="UP000095230">
    <property type="component" value="Unassembled WGS sequence"/>
</dbReference>
<dbReference type="Gene3D" id="3.40.1580.10">
    <property type="entry name" value="SMI1/KNR4-like"/>
    <property type="match status" value="1"/>
</dbReference>
<dbReference type="OrthoDB" id="6685214at2"/>
<dbReference type="Pfam" id="PF09346">
    <property type="entry name" value="SMI1_KNR4"/>
    <property type="match status" value="1"/>
</dbReference>
<dbReference type="RefSeq" id="WP_069670483.1">
    <property type="nucleotide sequence ID" value="NZ_MCBT01000013.1"/>
</dbReference>
<dbReference type="InterPro" id="IPR018958">
    <property type="entry name" value="Knr4/Smi1-like_dom"/>
</dbReference>
<proteinExistence type="predicted"/>
<protein>
    <recommendedName>
        <fullName evidence="1">Knr4/Smi1-like domain-containing protein</fullName>
    </recommendedName>
</protein>